<comment type="caution">
    <text evidence="2">The sequence shown here is derived from an EMBL/GenBank/DDBJ whole genome shotgun (WGS) entry which is preliminary data.</text>
</comment>
<feature type="domain" description="HTH-type transcriptional regulator AraC-type N-terminal" evidence="1">
    <location>
        <begin position="1"/>
        <end position="74"/>
    </location>
</feature>
<dbReference type="Pfam" id="PF12625">
    <property type="entry name" value="Arabinose_bd"/>
    <property type="match status" value="1"/>
</dbReference>
<evidence type="ECO:0000313" key="3">
    <source>
        <dbReference type="Proteomes" id="UP000248918"/>
    </source>
</evidence>
<reference evidence="2 3" key="1">
    <citation type="submission" date="2018-06" db="EMBL/GenBank/DDBJ databases">
        <title>Genomic Encyclopedia of Type Strains, Phase III (KMG-III): the genomes of soil and plant-associated and newly described type strains.</title>
        <authorList>
            <person name="Whitman W."/>
        </authorList>
    </citation>
    <scope>NUCLEOTIDE SEQUENCE [LARGE SCALE GENOMIC DNA]</scope>
    <source>
        <strain evidence="2 3">LMG 23644</strain>
    </source>
</reference>
<organism evidence="2 3">
    <name type="scientific">Paraburkholderia bryophila</name>
    <dbReference type="NCBI Taxonomy" id="420952"/>
    <lineage>
        <taxon>Bacteria</taxon>
        <taxon>Pseudomonadati</taxon>
        <taxon>Pseudomonadota</taxon>
        <taxon>Betaproteobacteria</taxon>
        <taxon>Burkholderiales</taxon>
        <taxon>Burkholderiaceae</taxon>
        <taxon>Paraburkholderia</taxon>
    </lineage>
</organism>
<proteinExistence type="predicted"/>
<accession>A0A329BGJ1</accession>
<dbReference type="Proteomes" id="UP000248918">
    <property type="component" value="Unassembled WGS sequence"/>
</dbReference>
<protein>
    <submittedName>
        <fullName evidence="2">AraC-type transcriptional regulator</fullName>
    </submittedName>
</protein>
<sequence>MYGMYGYALLCAGTMAGMFDTAVKYFELVNGVLDLCWVEQEGVASWVFPQREQVLLPEVDDHIYRFLIDLQITVHFPTFATSRSSKSKPSPGV</sequence>
<dbReference type="AlphaFoldDB" id="A0A329BGJ1"/>
<gene>
    <name evidence="2" type="ORF">BX591_13252</name>
</gene>
<dbReference type="EMBL" id="QLTK01000032">
    <property type="protein sequence ID" value="RAS20977.1"/>
    <property type="molecule type" value="Genomic_DNA"/>
</dbReference>
<dbReference type="InterPro" id="IPR032687">
    <property type="entry name" value="AraC-type_N"/>
</dbReference>
<name>A0A329BGJ1_9BURK</name>
<evidence type="ECO:0000259" key="1">
    <source>
        <dbReference type="Pfam" id="PF12625"/>
    </source>
</evidence>
<evidence type="ECO:0000313" key="2">
    <source>
        <dbReference type="EMBL" id="RAS20977.1"/>
    </source>
</evidence>